<name>A0ABU6K0R1_9RHOO</name>
<organism evidence="1 2">
    <name type="scientific">Uliginosibacterium silvisoli</name>
    <dbReference type="NCBI Taxonomy" id="3114758"/>
    <lineage>
        <taxon>Bacteria</taxon>
        <taxon>Pseudomonadati</taxon>
        <taxon>Pseudomonadota</taxon>
        <taxon>Betaproteobacteria</taxon>
        <taxon>Rhodocyclales</taxon>
        <taxon>Zoogloeaceae</taxon>
        <taxon>Uliginosibacterium</taxon>
    </lineage>
</organism>
<proteinExistence type="predicted"/>
<dbReference type="EMBL" id="JAYXHS010000001">
    <property type="protein sequence ID" value="MEC5385210.1"/>
    <property type="molecule type" value="Genomic_DNA"/>
</dbReference>
<dbReference type="RefSeq" id="WP_327598170.1">
    <property type="nucleotide sequence ID" value="NZ_JAYXHS010000001.1"/>
</dbReference>
<dbReference type="Proteomes" id="UP001331561">
    <property type="component" value="Unassembled WGS sequence"/>
</dbReference>
<gene>
    <name evidence="1" type="ORF">VVD49_05715</name>
</gene>
<comment type="caution">
    <text evidence="1">The sequence shown here is derived from an EMBL/GenBank/DDBJ whole genome shotgun (WGS) entry which is preliminary data.</text>
</comment>
<evidence type="ECO:0000313" key="2">
    <source>
        <dbReference type="Proteomes" id="UP001331561"/>
    </source>
</evidence>
<reference evidence="1 2" key="1">
    <citation type="submission" date="2024-01" db="EMBL/GenBank/DDBJ databases">
        <title>Uliginosibacterium soil sp. nov.</title>
        <authorList>
            <person name="Lv Y."/>
        </authorList>
    </citation>
    <scope>NUCLEOTIDE SEQUENCE [LARGE SCALE GENOMIC DNA]</scope>
    <source>
        <strain evidence="1 2">H3</strain>
    </source>
</reference>
<evidence type="ECO:0000313" key="1">
    <source>
        <dbReference type="EMBL" id="MEC5385210.1"/>
    </source>
</evidence>
<sequence>MQASTAYVSHAGATRLRPFRALLAWLSLAVMAACVAIPVSRYDAGTYAHLTSLKAETAVLLESFDSKPVKANEARIDEVSLSLRKAYEYERGKGADNRDTTAQLTRILDLFKEDVSTYRENGPGTLGKRYFSEAAIVLEQAFDIVIASENAKNKDRRQAP</sequence>
<protein>
    <submittedName>
        <fullName evidence="1">Uncharacterized protein</fullName>
    </submittedName>
</protein>
<accession>A0ABU6K0R1</accession>
<keyword evidence="2" id="KW-1185">Reference proteome</keyword>